<dbReference type="OrthoDB" id="113290at2"/>
<evidence type="ECO:0000313" key="2">
    <source>
        <dbReference type="EMBL" id="GAP40090.1"/>
    </source>
</evidence>
<reference evidence="2" key="1">
    <citation type="journal article" date="2015" name="Genome Announc.">
        <title>Draft Genome Sequence of Anaerolineae Strain TC1, a Novel Isolate from a Methanogenic Wastewater Treatment System.</title>
        <authorList>
            <person name="Matsuura N."/>
            <person name="Tourlousse D.M."/>
            <person name="Sun L."/>
            <person name="Toyonaga M."/>
            <person name="Kuroda K."/>
            <person name="Ohashi A."/>
            <person name="Cruz R."/>
            <person name="Yamaguchi T."/>
            <person name="Sekiguchi Y."/>
        </authorList>
    </citation>
    <scope>NUCLEOTIDE SEQUENCE [LARGE SCALE GENOMIC DNA]</scope>
    <source>
        <strain evidence="2">TC1</strain>
    </source>
</reference>
<dbReference type="Gene3D" id="3.60.21.10">
    <property type="match status" value="1"/>
</dbReference>
<organism evidence="2">
    <name type="scientific">Flexilinea flocculi</name>
    <dbReference type="NCBI Taxonomy" id="1678840"/>
    <lineage>
        <taxon>Bacteria</taxon>
        <taxon>Bacillati</taxon>
        <taxon>Chloroflexota</taxon>
        <taxon>Anaerolineae</taxon>
        <taxon>Anaerolineales</taxon>
        <taxon>Anaerolineaceae</taxon>
        <taxon>Flexilinea</taxon>
    </lineage>
</organism>
<evidence type="ECO:0000313" key="3">
    <source>
        <dbReference type="Proteomes" id="UP000053370"/>
    </source>
</evidence>
<dbReference type="Pfam" id="PF00149">
    <property type="entry name" value="Metallophos"/>
    <property type="match status" value="1"/>
</dbReference>
<evidence type="ECO:0000259" key="1">
    <source>
        <dbReference type="Pfam" id="PF00149"/>
    </source>
</evidence>
<dbReference type="Proteomes" id="UP000053370">
    <property type="component" value="Unassembled WGS sequence"/>
</dbReference>
<dbReference type="GO" id="GO:0004527">
    <property type="term" value="F:exonuclease activity"/>
    <property type="evidence" value="ECO:0007669"/>
    <property type="project" value="UniProtKB-KW"/>
</dbReference>
<keyword evidence="2" id="KW-0378">Hydrolase</keyword>
<dbReference type="InterPro" id="IPR029052">
    <property type="entry name" value="Metallo-depent_PP-like"/>
</dbReference>
<accession>A0A0S7BI71</accession>
<dbReference type="RefSeq" id="WP_062279097.1">
    <property type="nucleotide sequence ID" value="NZ_DF968181.1"/>
</dbReference>
<dbReference type="STRING" id="1678840.ATC1_1355"/>
<name>A0A0S7BI71_9CHLR</name>
<protein>
    <submittedName>
        <fullName evidence="2">DNA repair exonuclease SbcCD nuclease subunit</fullName>
    </submittedName>
</protein>
<keyword evidence="2" id="KW-0540">Nuclease</keyword>
<sequence>MKISITADVHLSSYEETPERYHALEDIILQSLNENIHKLWIIGDLFHANIDRYSDFENLAKKYPDMTFQIIPGNHDSTLSSRSLAGQNIRVFDEPAIITEDYQFLILPYRHGKTMGELIAERKDQLLPKNWILLSHGDWLDGRRSFNAIESGTYMPLTRSDLERYQPARVFLGHIHAPSDGPVFYPGSPCGLDITETGLRRFLIYDPQTNTVESREIDTDFLYQQCSIFVMPVDDEADSVRQMASEIKRKWNIREKDRQKTRIRVQASGYTRNKSELLAVLLEEFETFLFYKNESPNIEKVSVTIDENRIKIAQSVKERIDALELNCSPDEPDRDQILMEAFQLIFKE</sequence>
<gene>
    <name evidence="2" type="ORF">ATC1_1355</name>
</gene>
<dbReference type="SUPFAM" id="SSF56300">
    <property type="entry name" value="Metallo-dependent phosphatases"/>
    <property type="match status" value="1"/>
</dbReference>
<dbReference type="AlphaFoldDB" id="A0A0S7BI71"/>
<dbReference type="EMBL" id="DF968181">
    <property type="protein sequence ID" value="GAP40090.1"/>
    <property type="molecule type" value="Genomic_DNA"/>
</dbReference>
<dbReference type="InterPro" id="IPR050535">
    <property type="entry name" value="DNA_Repair-Maintenance_Comp"/>
</dbReference>
<dbReference type="PANTHER" id="PTHR30337">
    <property type="entry name" value="COMPONENT OF ATP-DEPENDENT DSDNA EXONUCLEASE"/>
    <property type="match status" value="1"/>
</dbReference>
<keyword evidence="3" id="KW-1185">Reference proteome</keyword>
<keyword evidence="2" id="KW-0269">Exonuclease</keyword>
<proteinExistence type="predicted"/>
<feature type="domain" description="Calcineurin-like phosphoesterase" evidence="1">
    <location>
        <begin position="1"/>
        <end position="178"/>
    </location>
</feature>
<dbReference type="InterPro" id="IPR004843">
    <property type="entry name" value="Calcineurin-like_PHP"/>
</dbReference>